<sequence length="309" mass="33775">MDLNVLEYFCTIAKAGSLSKAAAVLGIEQSTLTRHIGKLEDSVGVKLFHRTGRGMVLNEKGQIFFEYANEMTEAADRARKVARELAAQGPAHIIVAAQPTLAQVTFGPILHALKREYPTTTVRFVEALGSQILTWLQEGKVDVALLYMPSNSKLIPHERLVQEPFYCLSPPGPQPKQNSMTAREFIDLPLVIPSTAHGIRTQAQSFADRYGKRLNISVECDGSTHLMRQLVQMGHGHTLLPFASAASEVSAGLMRATRIDDSEAVRSVVMATTTGKVPMVGLSRVTGIIKETIAEIVARKQWPGVDKMS</sequence>
<evidence type="ECO:0000259" key="5">
    <source>
        <dbReference type="PROSITE" id="PS50931"/>
    </source>
</evidence>
<dbReference type="FunFam" id="1.10.10.10:FF:000001">
    <property type="entry name" value="LysR family transcriptional regulator"/>
    <property type="match status" value="1"/>
</dbReference>
<feature type="domain" description="HTH lysR-type" evidence="5">
    <location>
        <begin position="1"/>
        <end position="58"/>
    </location>
</feature>
<keyword evidence="3" id="KW-0238">DNA-binding</keyword>
<dbReference type="SUPFAM" id="SSF53850">
    <property type="entry name" value="Periplasmic binding protein-like II"/>
    <property type="match status" value="1"/>
</dbReference>
<gene>
    <name evidence="6" type="ORF">FAZ98_17760</name>
</gene>
<dbReference type="RefSeq" id="WP_158952610.1">
    <property type="nucleotide sequence ID" value="NZ_CP046914.1"/>
</dbReference>
<dbReference type="PANTHER" id="PTHR30419:SF8">
    <property type="entry name" value="NITROGEN ASSIMILATION TRANSCRIPTIONAL ACTIVATOR-RELATED"/>
    <property type="match status" value="1"/>
</dbReference>
<dbReference type="SUPFAM" id="SSF46785">
    <property type="entry name" value="Winged helix' DNA-binding domain"/>
    <property type="match status" value="1"/>
</dbReference>
<keyword evidence="4" id="KW-0804">Transcription</keyword>
<dbReference type="GO" id="GO:0003700">
    <property type="term" value="F:DNA-binding transcription factor activity"/>
    <property type="evidence" value="ECO:0007669"/>
    <property type="project" value="InterPro"/>
</dbReference>
<evidence type="ECO:0000256" key="3">
    <source>
        <dbReference type="ARBA" id="ARBA00023125"/>
    </source>
</evidence>
<organism evidence="6 7">
    <name type="scientific">Paraburkholderia acidisoli</name>
    <dbReference type="NCBI Taxonomy" id="2571748"/>
    <lineage>
        <taxon>Bacteria</taxon>
        <taxon>Pseudomonadati</taxon>
        <taxon>Pseudomonadota</taxon>
        <taxon>Betaproteobacteria</taxon>
        <taxon>Burkholderiales</taxon>
        <taxon>Burkholderiaceae</taxon>
        <taxon>Paraburkholderia</taxon>
    </lineage>
</organism>
<evidence type="ECO:0000313" key="7">
    <source>
        <dbReference type="Proteomes" id="UP000433577"/>
    </source>
</evidence>
<dbReference type="InterPro" id="IPR036388">
    <property type="entry name" value="WH-like_DNA-bd_sf"/>
</dbReference>
<proteinExistence type="inferred from homology"/>
<keyword evidence="2" id="KW-0805">Transcription regulation</keyword>
<dbReference type="GO" id="GO:0005829">
    <property type="term" value="C:cytosol"/>
    <property type="evidence" value="ECO:0007669"/>
    <property type="project" value="TreeGrafter"/>
</dbReference>
<dbReference type="Proteomes" id="UP000433577">
    <property type="component" value="Chromosome 2"/>
</dbReference>
<dbReference type="GO" id="GO:0003677">
    <property type="term" value="F:DNA binding"/>
    <property type="evidence" value="ECO:0007669"/>
    <property type="project" value="UniProtKB-KW"/>
</dbReference>
<dbReference type="PROSITE" id="PS50931">
    <property type="entry name" value="HTH_LYSR"/>
    <property type="match status" value="1"/>
</dbReference>
<dbReference type="EMBL" id="CP046914">
    <property type="protein sequence ID" value="QGZ63619.1"/>
    <property type="molecule type" value="Genomic_DNA"/>
</dbReference>
<dbReference type="Gene3D" id="1.10.10.10">
    <property type="entry name" value="Winged helix-like DNA-binding domain superfamily/Winged helix DNA-binding domain"/>
    <property type="match status" value="1"/>
</dbReference>
<accession>A0A7Z2GLH0</accession>
<comment type="similarity">
    <text evidence="1">Belongs to the LysR transcriptional regulatory family.</text>
</comment>
<dbReference type="InterPro" id="IPR036390">
    <property type="entry name" value="WH_DNA-bd_sf"/>
</dbReference>
<protein>
    <submittedName>
        <fullName evidence="6">LysR family transcriptional regulator</fullName>
    </submittedName>
</protein>
<dbReference type="Gene3D" id="3.40.190.10">
    <property type="entry name" value="Periplasmic binding protein-like II"/>
    <property type="match status" value="2"/>
</dbReference>
<evidence type="ECO:0000256" key="1">
    <source>
        <dbReference type="ARBA" id="ARBA00009437"/>
    </source>
</evidence>
<reference evidence="6 7" key="1">
    <citation type="submission" date="2019-12" db="EMBL/GenBank/DDBJ databases">
        <title>Paraburkholderia acidiphila 7Q-K02 sp. nov and Paraburkholderia acidisoli DHF22 sp. nov., two strains isolated from forest soil.</title>
        <authorList>
            <person name="Gao Z."/>
            <person name="Qiu L."/>
        </authorList>
    </citation>
    <scope>NUCLEOTIDE SEQUENCE [LARGE SCALE GENOMIC DNA]</scope>
    <source>
        <strain evidence="6 7">DHF22</strain>
    </source>
</reference>
<dbReference type="Pfam" id="PF00126">
    <property type="entry name" value="HTH_1"/>
    <property type="match status" value="1"/>
</dbReference>
<dbReference type="PANTHER" id="PTHR30419">
    <property type="entry name" value="HTH-TYPE TRANSCRIPTIONAL REGULATOR YBHD"/>
    <property type="match status" value="1"/>
</dbReference>
<dbReference type="InterPro" id="IPR000847">
    <property type="entry name" value="LysR_HTH_N"/>
</dbReference>
<evidence type="ECO:0000313" key="6">
    <source>
        <dbReference type="EMBL" id="QGZ63619.1"/>
    </source>
</evidence>
<dbReference type="PRINTS" id="PR00039">
    <property type="entry name" value="HTHLYSR"/>
</dbReference>
<dbReference type="AlphaFoldDB" id="A0A7Z2GLH0"/>
<name>A0A7Z2GLH0_9BURK</name>
<evidence type="ECO:0000256" key="2">
    <source>
        <dbReference type="ARBA" id="ARBA00023015"/>
    </source>
</evidence>
<dbReference type="OrthoDB" id="8587114at2"/>
<evidence type="ECO:0000256" key="4">
    <source>
        <dbReference type="ARBA" id="ARBA00023163"/>
    </source>
</evidence>
<keyword evidence="7" id="KW-1185">Reference proteome</keyword>
<dbReference type="InterPro" id="IPR050950">
    <property type="entry name" value="HTH-type_LysR_regulators"/>
</dbReference>
<dbReference type="InterPro" id="IPR005119">
    <property type="entry name" value="LysR_subst-bd"/>
</dbReference>
<dbReference type="Pfam" id="PF03466">
    <property type="entry name" value="LysR_substrate"/>
    <property type="match status" value="1"/>
</dbReference>
<dbReference type="KEGG" id="pacs:FAZ98_17760"/>